<evidence type="ECO:0000256" key="5">
    <source>
        <dbReference type="HAMAP-Rule" id="MF_00946"/>
    </source>
</evidence>
<dbReference type="InterPro" id="IPR036831">
    <property type="entry name" value="HdeA_sf"/>
</dbReference>
<accession>A0A1S1PD55</accession>
<name>A0A1S1PD55_METEX</name>
<comment type="similarity">
    <text evidence="5">Belongs to the HdeA family.</text>
</comment>
<dbReference type="Gene3D" id="1.10.890.10">
    <property type="entry name" value="HNS-dependent expression A"/>
    <property type="match status" value="1"/>
</dbReference>
<feature type="signal peptide" evidence="5">
    <location>
        <begin position="1"/>
        <end position="25"/>
    </location>
</feature>
<keyword evidence="1 5" id="KW-0732">Signal</keyword>
<keyword evidence="2 5" id="KW-0574">Periplasm</keyword>
<comment type="caution">
    <text evidence="5">Lacks conserved residue(s) required for the propagation of feature annotation.</text>
</comment>
<dbReference type="Pfam" id="PF06411">
    <property type="entry name" value="HdeA"/>
    <property type="match status" value="1"/>
</dbReference>
<dbReference type="AlphaFoldDB" id="A0A1S1PD55"/>
<gene>
    <name evidence="5" type="primary">hdeA</name>
    <name evidence="6" type="ORF">BK022_02735</name>
</gene>
<dbReference type="EMBL" id="MNAO01000015">
    <property type="protein sequence ID" value="OHV17924.1"/>
    <property type="molecule type" value="Genomic_DNA"/>
</dbReference>
<dbReference type="GO" id="GO:1990451">
    <property type="term" value="P:cellular stress response to acidic pH"/>
    <property type="evidence" value="ECO:0007669"/>
    <property type="project" value="UniProtKB-UniRule"/>
</dbReference>
<dbReference type="GO" id="GO:0030288">
    <property type="term" value="C:outer membrane-bounded periplasmic space"/>
    <property type="evidence" value="ECO:0007669"/>
    <property type="project" value="InterPro"/>
</dbReference>
<dbReference type="HAMAP" id="MF_00946">
    <property type="entry name" value="HdeA"/>
    <property type="match status" value="1"/>
</dbReference>
<feature type="chain" id="PRO_5010389967" description="Probable acid stress chaperone HdeA" evidence="5">
    <location>
        <begin position="26"/>
        <end position="119"/>
    </location>
</feature>
<comment type="caution">
    <text evidence="6">The sequence shown here is derived from an EMBL/GenBank/DDBJ whole genome shotgun (WGS) entry which is preliminary data.</text>
</comment>
<organism evidence="6 7">
    <name type="scientific">Methylorubrum extorquens</name>
    <name type="common">Methylobacterium dichloromethanicum</name>
    <name type="synonym">Methylobacterium extorquens</name>
    <dbReference type="NCBI Taxonomy" id="408"/>
    <lineage>
        <taxon>Bacteria</taxon>
        <taxon>Pseudomonadati</taxon>
        <taxon>Pseudomonadota</taxon>
        <taxon>Alphaproteobacteria</taxon>
        <taxon>Hyphomicrobiales</taxon>
        <taxon>Methylobacteriaceae</taxon>
        <taxon>Methylorubrum</taxon>
    </lineage>
</organism>
<comment type="function">
    <text evidence="5">Required for optimal acid stress protection. Exhibits a chaperone-like activity only at low pH by suppressing non-specifically the aggregation of denaturated periplasmic proteins.</text>
</comment>
<evidence type="ECO:0000256" key="4">
    <source>
        <dbReference type="ARBA" id="ARBA00023186"/>
    </source>
</evidence>
<evidence type="ECO:0000256" key="2">
    <source>
        <dbReference type="ARBA" id="ARBA00022764"/>
    </source>
</evidence>
<evidence type="ECO:0000313" key="7">
    <source>
        <dbReference type="Proteomes" id="UP000180215"/>
    </source>
</evidence>
<keyword evidence="3" id="KW-1015">Disulfide bond</keyword>
<dbReference type="Proteomes" id="UP000180215">
    <property type="component" value="Unassembled WGS sequence"/>
</dbReference>
<dbReference type="InterPro" id="IPR038303">
    <property type="entry name" value="HdeA/HdeB_sf"/>
</dbReference>
<dbReference type="SUPFAM" id="SSF47752">
    <property type="entry name" value="Protein HNS-dependent expression A, HdeA"/>
    <property type="match status" value="1"/>
</dbReference>
<evidence type="ECO:0000256" key="3">
    <source>
        <dbReference type="ARBA" id="ARBA00023157"/>
    </source>
</evidence>
<dbReference type="InterPro" id="IPR024972">
    <property type="entry name" value="HdeA"/>
</dbReference>
<reference evidence="6 7" key="1">
    <citation type="submission" date="2016-10" db="EMBL/GenBank/DDBJ databases">
        <title>Draft genome sequence of Methylobacterium extorquens CP3, a seed endophyte of Crotalaria pumila with plant growth-promoting and metal tolerance properties.</title>
        <authorList>
            <person name="Sanchez-Lopez A.S."/>
            <person name="Van Hamme J.D."/>
            <person name="Thijs S."/>
            <person name="Mcammond B.M."/>
            <person name="Stevens V."/>
            <person name="Gonzalez-Chavez M.D.C."/>
            <person name="Vangronsveld J."/>
        </authorList>
    </citation>
    <scope>NUCLEOTIDE SEQUENCE [LARGE SCALE GENOMIC DNA]</scope>
    <source>
        <strain evidence="6 7">CP3</strain>
    </source>
</reference>
<sequence precursor="true">MRTGSSKTYLLSAIAVVLSAGLVQAETTSGKSTDKNQEKLASKPLEKVTCEEFNGFEDTFKPKVVAWAAGYKQGQKKPDVVAIDIAGVEKVTPLVAEECRKAPTASLWSKIDGELKKVF</sequence>
<evidence type="ECO:0000256" key="1">
    <source>
        <dbReference type="ARBA" id="ARBA00022729"/>
    </source>
</evidence>
<evidence type="ECO:0000313" key="6">
    <source>
        <dbReference type="EMBL" id="OHV17924.1"/>
    </source>
</evidence>
<proteinExistence type="inferred from homology"/>
<keyword evidence="4 5" id="KW-0143">Chaperone</keyword>
<protein>
    <recommendedName>
        <fullName evidence="5">Probable acid stress chaperone HdeA</fullName>
    </recommendedName>
</protein>
<dbReference type="InterPro" id="IPR010486">
    <property type="entry name" value="HNS-dep_expression_A/B"/>
</dbReference>
<comment type="subcellular location">
    <subcellularLocation>
        <location evidence="5">Periplasm</location>
    </subcellularLocation>
</comment>